<evidence type="ECO:0000256" key="3">
    <source>
        <dbReference type="SAM" id="MobiDB-lite"/>
    </source>
</evidence>
<dbReference type="InterPro" id="IPR029684">
    <property type="entry name" value="Schlafen"/>
</dbReference>
<dbReference type="InterPro" id="IPR048729">
    <property type="entry name" value="SLFN_GTPase-like"/>
</dbReference>
<evidence type="ECO:0000256" key="1">
    <source>
        <dbReference type="ARBA" id="ARBA00022737"/>
    </source>
</evidence>
<evidence type="ECO:0000313" key="7">
    <source>
        <dbReference type="EMBL" id="KAH3705479.1"/>
    </source>
</evidence>
<feature type="region of interest" description="Disordered" evidence="3">
    <location>
        <begin position="1"/>
        <end position="22"/>
    </location>
</feature>
<feature type="coiled-coil region" evidence="2">
    <location>
        <begin position="817"/>
        <end position="851"/>
    </location>
</feature>
<proteinExistence type="predicted"/>
<accession>A0A9D3YR33</accession>
<dbReference type="EMBL" id="JAIWYP010000015">
    <property type="protein sequence ID" value="KAH3705479.1"/>
    <property type="molecule type" value="Genomic_DNA"/>
</dbReference>
<sequence length="1052" mass="118062">MNLAVDPDRKRKRTNSGTKSLTSQHVTENLQCYGEIILHCVVHITKGIRKSGNTIVLKYICALLNSGGGILHMRNIDAQRGPVLSKHLDMWWSGMEVKMAEILSRDDICNYFDLVGNHDDTDLYLFVKTAEHLCTLKYHCILPTDTATHNVTYQSLMRLLVEHGDAGRLEELPPIPDRFVHGRSAEELKKETKQIQFKQLATTFNRQSGRSNLPERVCGLMIKYVSAFANHEGGHIYFGIADTRASVFGEEMSLTDQRHLEQLIATKMRDMIWVDTGVVPQRGVHWDIRFYPVENVPKQGSRVVIVVSVVKFPGGVFTSCPVSTFVSAGGGVEEFSFTKWKEAIMNPLRDVPELHNRFQKLSLMVPRARLVFTLPDTVSTIIQKVLLGKTDCCPQPRQYIESYASPQYREAIRSVLSYFKGSNTVCIGMECWGLKIPMSDCPEIICDVAVVTEIDNVHVLTLVTAWSEMASKHSQTAGAMLKNRLVQYGGCTEKISVICQVLDITQPNVREVLEHQMSLRDIYPSHFSSGSKRKFDKLLNSIAICMGSYMAKSQLLQPQCVTQTGNYYFLLTHDQFELLWTQQFTKELWVHGPAGAGKTVAAMQMIQELRQRGTNLENILYLAENEKLCEFVRSCNLCLVMTRRELMADAQDASLMAQKYGLVCNVIVDEVQNFKDWDGDWYSLAQKLANQNTAGKLQRCSNYFWLFMDYSQKVHKFKAGLPSVIGKNNFMLSEVSRSTKEIFDFTSRLMMASEHVEGVMNPALQSVLSQPKLAHNFSSGKGVDILSCKDSEIKLMLSKVLSGLLQSGFRQEDIAVLVGKRNELSHIQQELSSLELDEQKVEERNQKQEQMTTRRSVEEYLQKCGSRESIIKHKRKEEVTPGAADLSPISETSRSMSLEDVSEDSLDDYLEISSPSEALVHQGSTGSFLDDESVAMETADDASLGSNKPKFYYQDSVSESGTMDGCIANAEGKAMFTKQESVASDYGGVAIDTVRRFSGLDKAAVIGVNPFVNEEHADLTKFLLSLASRAKDNLIIITTSDNVKEKLDKILS</sequence>
<dbReference type="Gene3D" id="3.40.50.300">
    <property type="entry name" value="P-loop containing nucleotide triphosphate hydrolases"/>
    <property type="match status" value="2"/>
</dbReference>
<protein>
    <submittedName>
        <fullName evidence="7">Uncharacterized protein</fullName>
    </submittedName>
</protein>
<dbReference type="OrthoDB" id="6052143at2759"/>
<keyword evidence="8" id="KW-1185">Reference proteome</keyword>
<dbReference type="InterPro" id="IPR056884">
    <property type="entry name" value="NPHP3-like_N"/>
</dbReference>
<feature type="region of interest" description="Disordered" evidence="3">
    <location>
        <begin position="876"/>
        <end position="895"/>
    </location>
</feature>
<evidence type="ECO:0000259" key="4">
    <source>
        <dbReference type="Pfam" id="PF04326"/>
    </source>
</evidence>
<keyword evidence="1" id="KW-0677">Repeat</keyword>
<reference evidence="7" key="2">
    <citation type="submission" date="2020-11" db="EMBL/GenBank/DDBJ databases">
        <authorList>
            <person name="McCartney M.A."/>
            <person name="Auch B."/>
            <person name="Kono T."/>
            <person name="Mallez S."/>
            <person name="Becker A."/>
            <person name="Gohl D.M."/>
            <person name="Silverstein K.A.T."/>
            <person name="Koren S."/>
            <person name="Bechman K.B."/>
            <person name="Herman A."/>
            <person name="Abrahante J.E."/>
            <person name="Garbe J."/>
        </authorList>
    </citation>
    <scope>NUCLEOTIDE SEQUENCE</scope>
    <source>
        <strain evidence="7">Duluth1</strain>
        <tissue evidence="7">Whole animal</tissue>
    </source>
</reference>
<name>A0A9D3YR33_DREPO</name>
<feature type="domain" description="Schlafen AlbA-2" evidence="4">
    <location>
        <begin position="191"/>
        <end position="310"/>
    </location>
</feature>
<dbReference type="AlphaFoldDB" id="A0A9D3YR33"/>
<evidence type="ECO:0000259" key="5">
    <source>
        <dbReference type="Pfam" id="PF21026"/>
    </source>
</evidence>
<dbReference type="InterPro" id="IPR038461">
    <property type="entry name" value="Schlafen_AlbA_2_dom_sf"/>
</dbReference>
<keyword evidence="2" id="KW-0175">Coiled coil</keyword>
<reference evidence="7" key="1">
    <citation type="journal article" date="2019" name="bioRxiv">
        <title>The Genome of the Zebra Mussel, Dreissena polymorpha: A Resource for Invasive Species Research.</title>
        <authorList>
            <person name="McCartney M.A."/>
            <person name="Auch B."/>
            <person name="Kono T."/>
            <person name="Mallez S."/>
            <person name="Zhang Y."/>
            <person name="Obille A."/>
            <person name="Becker A."/>
            <person name="Abrahante J.E."/>
            <person name="Garbe J."/>
            <person name="Badalamenti J.P."/>
            <person name="Herman A."/>
            <person name="Mangelson H."/>
            <person name="Liachko I."/>
            <person name="Sullivan S."/>
            <person name="Sone E.D."/>
            <person name="Koren S."/>
            <person name="Silverstein K.A.T."/>
            <person name="Beckman K.B."/>
            <person name="Gohl D.M."/>
        </authorList>
    </citation>
    <scope>NUCLEOTIDE SEQUENCE</scope>
    <source>
        <strain evidence="7">Duluth1</strain>
        <tissue evidence="7">Whole animal</tissue>
    </source>
</reference>
<dbReference type="SUPFAM" id="SSF52540">
    <property type="entry name" value="P-loop containing nucleoside triphosphate hydrolases"/>
    <property type="match status" value="1"/>
</dbReference>
<organism evidence="7 8">
    <name type="scientific">Dreissena polymorpha</name>
    <name type="common">Zebra mussel</name>
    <name type="synonym">Mytilus polymorpha</name>
    <dbReference type="NCBI Taxonomy" id="45954"/>
    <lineage>
        <taxon>Eukaryota</taxon>
        <taxon>Metazoa</taxon>
        <taxon>Spiralia</taxon>
        <taxon>Lophotrochozoa</taxon>
        <taxon>Mollusca</taxon>
        <taxon>Bivalvia</taxon>
        <taxon>Autobranchia</taxon>
        <taxon>Heteroconchia</taxon>
        <taxon>Euheterodonta</taxon>
        <taxon>Imparidentia</taxon>
        <taxon>Neoheterodontei</taxon>
        <taxon>Myida</taxon>
        <taxon>Dreissenoidea</taxon>
        <taxon>Dreissenidae</taxon>
        <taxon>Dreissena</taxon>
    </lineage>
</organism>
<dbReference type="InterPro" id="IPR027417">
    <property type="entry name" value="P-loop_NTPase"/>
</dbReference>
<gene>
    <name evidence="7" type="ORF">DPMN_080554</name>
</gene>
<feature type="domain" description="Schlafen GTPase-like" evidence="5">
    <location>
        <begin position="423"/>
        <end position="527"/>
    </location>
</feature>
<feature type="domain" description="Nephrocystin 3-like N-terminal" evidence="6">
    <location>
        <begin position="570"/>
        <end position="626"/>
    </location>
</feature>
<dbReference type="Pfam" id="PF04326">
    <property type="entry name" value="SLFN_AlbA_2"/>
    <property type="match status" value="1"/>
</dbReference>
<evidence type="ECO:0000256" key="2">
    <source>
        <dbReference type="SAM" id="Coils"/>
    </source>
</evidence>
<dbReference type="PANTHER" id="PTHR12155">
    <property type="entry name" value="SCHLAFEN"/>
    <property type="match status" value="1"/>
</dbReference>
<evidence type="ECO:0000313" key="8">
    <source>
        <dbReference type="Proteomes" id="UP000828390"/>
    </source>
</evidence>
<dbReference type="InterPro" id="IPR007421">
    <property type="entry name" value="Schlafen_AlbA_2_dom"/>
</dbReference>
<dbReference type="Pfam" id="PF21026">
    <property type="entry name" value="SLFN_GTPase-like"/>
    <property type="match status" value="1"/>
</dbReference>
<dbReference type="Pfam" id="PF24883">
    <property type="entry name" value="NPHP3_N"/>
    <property type="match status" value="1"/>
</dbReference>
<dbReference type="Proteomes" id="UP000828390">
    <property type="component" value="Unassembled WGS sequence"/>
</dbReference>
<dbReference type="PANTHER" id="PTHR12155:SF30">
    <property type="entry name" value="PROTEIN SLFN14"/>
    <property type="match status" value="1"/>
</dbReference>
<evidence type="ECO:0000259" key="6">
    <source>
        <dbReference type="Pfam" id="PF24883"/>
    </source>
</evidence>
<comment type="caution">
    <text evidence="7">The sequence shown here is derived from an EMBL/GenBank/DDBJ whole genome shotgun (WGS) entry which is preliminary data.</text>
</comment>
<dbReference type="Gene3D" id="3.30.950.30">
    <property type="entry name" value="Schlafen, AAA domain"/>
    <property type="match status" value="1"/>
</dbReference>